<keyword evidence="2 6" id="KW-0699">rRNA-binding</keyword>
<dbReference type="InterPro" id="IPR019981">
    <property type="entry name" value="Ribosomal_uS11_bac-type"/>
</dbReference>
<keyword evidence="5 6" id="KW-0687">Ribonucleoprotein</keyword>
<sequence>MTEELSKTEEAKEKENKAVSETPKAQASKKSGKKKKSKVKITKGKIFINSSYNNTIISAADMAGNILAWSSAGKIGFKGSKKSTPYAGQKTMEDVIYRMKDRGLSEVDVFITGVGSGRESAVRALQGAGLSVLTIKDRTPIPHGGVRPKKPRRV</sequence>
<dbReference type="NCBIfam" id="TIGR03632">
    <property type="entry name" value="uS11_bact"/>
    <property type="match status" value="1"/>
</dbReference>
<dbReference type="InterPro" id="IPR001971">
    <property type="entry name" value="Ribosomal_uS11"/>
</dbReference>
<comment type="subunit">
    <text evidence="6">Part of the 30S ribosomal subunit. Interacts with proteins S7 and S18. Binds to IF-3.</text>
</comment>
<dbReference type="GO" id="GO:0003735">
    <property type="term" value="F:structural constituent of ribosome"/>
    <property type="evidence" value="ECO:0007669"/>
    <property type="project" value="InterPro"/>
</dbReference>
<dbReference type="AlphaFoldDB" id="A0A2H0VAH9"/>
<keyword evidence="3 6" id="KW-0694">RNA-binding</keyword>
<dbReference type="GO" id="GO:0005840">
    <property type="term" value="C:ribosome"/>
    <property type="evidence" value="ECO:0007669"/>
    <property type="project" value="UniProtKB-KW"/>
</dbReference>
<dbReference type="GO" id="GO:0006412">
    <property type="term" value="P:translation"/>
    <property type="evidence" value="ECO:0007669"/>
    <property type="project" value="UniProtKB-UniRule"/>
</dbReference>
<comment type="caution">
    <text evidence="8">The sequence shown here is derived from an EMBL/GenBank/DDBJ whole genome shotgun (WGS) entry which is preliminary data.</text>
</comment>
<dbReference type="PIRSF" id="PIRSF002131">
    <property type="entry name" value="Ribosomal_S11"/>
    <property type="match status" value="1"/>
</dbReference>
<keyword evidence="4 6" id="KW-0689">Ribosomal protein</keyword>
<feature type="region of interest" description="Disordered" evidence="7">
    <location>
        <begin position="1"/>
        <end position="38"/>
    </location>
</feature>
<dbReference type="PANTHER" id="PTHR11759">
    <property type="entry name" value="40S RIBOSOMAL PROTEIN S14/30S RIBOSOMAL PROTEIN S11"/>
    <property type="match status" value="1"/>
</dbReference>
<dbReference type="Pfam" id="PF00411">
    <property type="entry name" value="Ribosomal_S11"/>
    <property type="match status" value="1"/>
</dbReference>
<gene>
    <name evidence="6" type="primary">rpsK</name>
    <name evidence="8" type="ORF">COT92_02780</name>
</gene>
<comment type="similarity">
    <text evidence="1 6">Belongs to the universal ribosomal protein uS11 family.</text>
</comment>
<evidence type="ECO:0000256" key="2">
    <source>
        <dbReference type="ARBA" id="ARBA00022730"/>
    </source>
</evidence>
<feature type="compositionally biased region" description="Basic and acidic residues" evidence="7">
    <location>
        <begin position="1"/>
        <end position="18"/>
    </location>
</feature>
<dbReference type="Gene3D" id="3.30.420.80">
    <property type="entry name" value="Ribosomal protein S11"/>
    <property type="match status" value="1"/>
</dbReference>
<dbReference type="InterPro" id="IPR036967">
    <property type="entry name" value="Ribosomal_uS11_sf"/>
</dbReference>
<evidence type="ECO:0000313" key="8">
    <source>
        <dbReference type="EMBL" id="PIR96106.1"/>
    </source>
</evidence>
<dbReference type="NCBIfam" id="NF003698">
    <property type="entry name" value="PRK05309.1"/>
    <property type="match status" value="1"/>
</dbReference>
<reference evidence="9" key="1">
    <citation type="submission" date="2017-09" db="EMBL/GenBank/DDBJ databases">
        <title>Depth-based differentiation of microbial function through sediment-hosted aquifers and enrichment of novel symbionts in the deep terrestrial subsurface.</title>
        <authorList>
            <person name="Probst A.J."/>
            <person name="Ladd B."/>
            <person name="Jarett J.K."/>
            <person name="Geller-Mcgrath D.E."/>
            <person name="Sieber C.M.K."/>
            <person name="Emerson J.B."/>
            <person name="Anantharaman K."/>
            <person name="Thomas B.C."/>
            <person name="Malmstrom R."/>
            <person name="Stieglmeier M."/>
            <person name="Klingl A."/>
            <person name="Woyke T."/>
            <person name="Ryan C.M."/>
            <person name="Banfield J.F."/>
        </authorList>
    </citation>
    <scope>NUCLEOTIDE SEQUENCE [LARGE SCALE GENOMIC DNA]</scope>
</reference>
<dbReference type="GO" id="GO:0019843">
    <property type="term" value="F:rRNA binding"/>
    <property type="evidence" value="ECO:0007669"/>
    <property type="project" value="UniProtKB-UniRule"/>
</dbReference>
<evidence type="ECO:0000256" key="7">
    <source>
        <dbReference type="SAM" id="MobiDB-lite"/>
    </source>
</evidence>
<dbReference type="EMBL" id="PFAK01000046">
    <property type="protein sequence ID" value="PIR96106.1"/>
    <property type="molecule type" value="Genomic_DNA"/>
</dbReference>
<evidence type="ECO:0000256" key="3">
    <source>
        <dbReference type="ARBA" id="ARBA00022884"/>
    </source>
</evidence>
<organism evidence="8 9">
    <name type="scientific">Candidatus Doudnabacteria bacterium CG10_big_fil_rev_8_21_14_0_10_42_18</name>
    <dbReference type="NCBI Taxonomy" id="1974552"/>
    <lineage>
        <taxon>Bacteria</taxon>
        <taxon>Candidatus Doudnaibacteriota</taxon>
    </lineage>
</organism>
<evidence type="ECO:0000313" key="9">
    <source>
        <dbReference type="Proteomes" id="UP000230922"/>
    </source>
</evidence>
<dbReference type="GO" id="GO:1990904">
    <property type="term" value="C:ribonucleoprotein complex"/>
    <property type="evidence" value="ECO:0007669"/>
    <property type="project" value="UniProtKB-KW"/>
</dbReference>
<evidence type="ECO:0000256" key="6">
    <source>
        <dbReference type="HAMAP-Rule" id="MF_01310"/>
    </source>
</evidence>
<dbReference type="Proteomes" id="UP000230922">
    <property type="component" value="Unassembled WGS sequence"/>
</dbReference>
<name>A0A2H0VAH9_9BACT</name>
<dbReference type="HAMAP" id="MF_01310">
    <property type="entry name" value="Ribosomal_uS11"/>
    <property type="match status" value="1"/>
</dbReference>
<comment type="function">
    <text evidence="6">Located on the platform of the 30S subunit, it bridges several disparate RNA helices of the 16S rRNA. Forms part of the Shine-Dalgarno cleft in the 70S ribosome.</text>
</comment>
<accession>A0A2H0VAH9</accession>
<evidence type="ECO:0000256" key="4">
    <source>
        <dbReference type="ARBA" id="ARBA00022980"/>
    </source>
</evidence>
<dbReference type="SUPFAM" id="SSF53137">
    <property type="entry name" value="Translational machinery components"/>
    <property type="match status" value="1"/>
</dbReference>
<proteinExistence type="inferred from homology"/>
<protein>
    <recommendedName>
        <fullName evidence="6">Small ribosomal subunit protein uS11</fullName>
    </recommendedName>
</protein>
<evidence type="ECO:0000256" key="5">
    <source>
        <dbReference type="ARBA" id="ARBA00023274"/>
    </source>
</evidence>
<evidence type="ECO:0000256" key="1">
    <source>
        <dbReference type="ARBA" id="ARBA00006194"/>
    </source>
</evidence>